<evidence type="ECO:0000256" key="3">
    <source>
        <dbReference type="ARBA" id="ARBA00023163"/>
    </source>
</evidence>
<dbReference type="CDD" id="cd06267">
    <property type="entry name" value="PBP1_LacI_sugar_binding-like"/>
    <property type="match status" value="1"/>
</dbReference>
<dbReference type="eggNOG" id="COG1609">
    <property type="taxonomic scope" value="Bacteria"/>
</dbReference>
<evidence type="ECO:0000256" key="2">
    <source>
        <dbReference type="ARBA" id="ARBA00023125"/>
    </source>
</evidence>
<accession>U1GYB3</accession>
<evidence type="ECO:0000256" key="1">
    <source>
        <dbReference type="ARBA" id="ARBA00023015"/>
    </source>
</evidence>
<dbReference type="PANTHER" id="PTHR30146:SF109">
    <property type="entry name" value="HTH-TYPE TRANSCRIPTIONAL REGULATOR GALS"/>
    <property type="match status" value="1"/>
</dbReference>
<dbReference type="SUPFAM" id="SSF53822">
    <property type="entry name" value="Periplasmic binding protein-like I"/>
    <property type="match status" value="1"/>
</dbReference>
<dbReference type="RefSeq" id="WP_021329416.1">
    <property type="nucleotide sequence ID" value="NZ_AVQI01000050.1"/>
</dbReference>
<dbReference type="InterPro" id="IPR010982">
    <property type="entry name" value="Lambda_DNA-bd_dom_sf"/>
</dbReference>
<dbReference type="CDD" id="cd01392">
    <property type="entry name" value="HTH_LacI"/>
    <property type="match status" value="1"/>
</dbReference>
<dbReference type="InterPro" id="IPR000843">
    <property type="entry name" value="HTH_LacI"/>
</dbReference>
<dbReference type="InterPro" id="IPR028082">
    <property type="entry name" value="Peripla_BP_I"/>
</dbReference>
<proteinExistence type="predicted"/>
<name>U1GYB3_TRESO</name>
<dbReference type="PROSITE" id="PS50932">
    <property type="entry name" value="HTH_LACI_2"/>
    <property type="match status" value="1"/>
</dbReference>
<organism evidence="5 6">
    <name type="scientific">Treponema socranskii subsp. socranskii VPI DR56BR1116 = ATCC 35536</name>
    <dbReference type="NCBI Taxonomy" id="1125725"/>
    <lineage>
        <taxon>Bacteria</taxon>
        <taxon>Pseudomonadati</taxon>
        <taxon>Spirochaetota</taxon>
        <taxon>Spirochaetia</taxon>
        <taxon>Spirochaetales</taxon>
        <taxon>Treponemataceae</taxon>
        <taxon>Treponema</taxon>
    </lineage>
</organism>
<dbReference type="AlphaFoldDB" id="U1GYB3"/>
<sequence length="345" mass="38055">MPVRKRQKMAKITIKDVAAAAGVSVGTASMAINDSPRISTQTKQSVLKTVAKLNYHRNPYARSFSLSSSNTIGFLVPDLLNSFFGEMAGHLQNEIEQRGKALMFGLTNESSRQEAKLIRQFIDRGIDGLIIVPVIEACPDLNHIHELVKNKFPFVFISSSYKGIPANCVMTDLCKGSYDLTLQLLDSGHRSIILISGNPNVVPFAERIKGFVQAYKDRNIPFSNDQVITTLSMSFQGGYDAIRTVYFSRKIDAILAINDVMAMGIISSLHACGVRVPQDVSVAGYDDISISGLQETPLSTVHQPLDKMSKITVETLFRLINGEQTVMKPVYLKPQVVLRKSIAEM</sequence>
<evidence type="ECO:0000313" key="5">
    <source>
        <dbReference type="EMBL" id="ERF61539.1"/>
    </source>
</evidence>
<dbReference type="PROSITE" id="PS00356">
    <property type="entry name" value="HTH_LACI_1"/>
    <property type="match status" value="1"/>
</dbReference>
<dbReference type="Pfam" id="PF00356">
    <property type="entry name" value="LacI"/>
    <property type="match status" value="1"/>
</dbReference>
<dbReference type="EMBL" id="AUZJ01000009">
    <property type="protein sequence ID" value="ERF61539.1"/>
    <property type="molecule type" value="Genomic_DNA"/>
</dbReference>
<dbReference type="GO" id="GO:0000976">
    <property type="term" value="F:transcription cis-regulatory region binding"/>
    <property type="evidence" value="ECO:0007669"/>
    <property type="project" value="TreeGrafter"/>
</dbReference>
<dbReference type="InterPro" id="IPR046335">
    <property type="entry name" value="LacI/GalR-like_sensor"/>
</dbReference>
<comment type="caution">
    <text evidence="5">The sequence shown here is derived from an EMBL/GenBank/DDBJ whole genome shotgun (WGS) entry which is preliminary data.</text>
</comment>
<dbReference type="STRING" id="1125725.HMPREF1325_2319"/>
<dbReference type="Proteomes" id="UP000016412">
    <property type="component" value="Unassembled WGS sequence"/>
</dbReference>
<keyword evidence="2" id="KW-0238">DNA-binding</keyword>
<feature type="domain" description="HTH lacI-type" evidence="4">
    <location>
        <begin position="12"/>
        <end position="66"/>
    </location>
</feature>
<dbReference type="Pfam" id="PF13377">
    <property type="entry name" value="Peripla_BP_3"/>
    <property type="match status" value="1"/>
</dbReference>
<dbReference type="PATRIC" id="fig|1125725.3.peg.383"/>
<dbReference type="Gene3D" id="1.10.260.40">
    <property type="entry name" value="lambda repressor-like DNA-binding domains"/>
    <property type="match status" value="1"/>
</dbReference>
<gene>
    <name evidence="5" type="ORF">HMPREF1325_2319</name>
</gene>
<evidence type="ECO:0000259" key="4">
    <source>
        <dbReference type="PROSITE" id="PS50932"/>
    </source>
</evidence>
<protein>
    <submittedName>
        <fullName evidence="5">Periplasmic-binding protein-like domain protein</fullName>
    </submittedName>
</protein>
<dbReference type="OrthoDB" id="305766at2"/>
<reference evidence="5 6" key="1">
    <citation type="submission" date="2013-08" db="EMBL/GenBank/DDBJ databases">
        <authorList>
            <person name="Durkin A.S."/>
            <person name="Haft D.R."/>
            <person name="McCorrison J."/>
            <person name="Torralba M."/>
            <person name="Gillis M."/>
            <person name="Haft D.H."/>
            <person name="Methe B."/>
            <person name="Sutton G."/>
            <person name="Nelson K.E."/>
        </authorList>
    </citation>
    <scope>NUCLEOTIDE SEQUENCE [LARGE SCALE GENOMIC DNA]</scope>
    <source>
        <strain evidence="5 6">VPI DR56BR1116</strain>
    </source>
</reference>
<dbReference type="PANTHER" id="PTHR30146">
    <property type="entry name" value="LACI-RELATED TRANSCRIPTIONAL REPRESSOR"/>
    <property type="match status" value="1"/>
</dbReference>
<dbReference type="SMART" id="SM00354">
    <property type="entry name" value="HTH_LACI"/>
    <property type="match status" value="1"/>
</dbReference>
<dbReference type="Gene3D" id="3.40.50.2300">
    <property type="match status" value="2"/>
</dbReference>
<dbReference type="SUPFAM" id="SSF47413">
    <property type="entry name" value="lambda repressor-like DNA-binding domains"/>
    <property type="match status" value="1"/>
</dbReference>
<keyword evidence="1" id="KW-0805">Transcription regulation</keyword>
<keyword evidence="3" id="KW-0804">Transcription</keyword>
<dbReference type="GO" id="GO:0003700">
    <property type="term" value="F:DNA-binding transcription factor activity"/>
    <property type="evidence" value="ECO:0007669"/>
    <property type="project" value="TreeGrafter"/>
</dbReference>
<evidence type="ECO:0000313" key="6">
    <source>
        <dbReference type="Proteomes" id="UP000016412"/>
    </source>
</evidence>